<comment type="subunit">
    <text evidence="5">Heterooligomer composed of large and small subunits.</text>
</comment>
<dbReference type="GO" id="GO:0005737">
    <property type="term" value="C:cytoplasm"/>
    <property type="evidence" value="ECO:0007669"/>
    <property type="project" value="UniProtKB-SubCell"/>
</dbReference>
<dbReference type="EMBL" id="DXFT01000126">
    <property type="protein sequence ID" value="HIX03767.1"/>
    <property type="molecule type" value="Genomic_DNA"/>
</dbReference>
<evidence type="ECO:0000313" key="9">
    <source>
        <dbReference type="EMBL" id="HIX03767.1"/>
    </source>
</evidence>
<evidence type="ECO:0000259" key="8">
    <source>
        <dbReference type="Pfam" id="PF13742"/>
    </source>
</evidence>
<reference evidence="9" key="1">
    <citation type="journal article" date="2021" name="PeerJ">
        <title>Extensive microbial diversity within the chicken gut microbiome revealed by metagenomics and culture.</title>
        <authorList>
            <person name="Gilroy R."/>
            <person name="Ravi A."/>
            <person name="Getino M."/>
            <person name="Pursley I."/>
            <person name="Horton D.L."/>
            <person name="Alikhan N.F."/>
            <person name="Baker D."/>
            <person name="Gharbi K."/>
            <person name="Hall N."/>
            <person name="Watson M."/>
            <person name="Adriaenssens E.M."/>
            <person name="Foster-Nyarko E."/>
            <person name="Jarju S."/>
            <person name="Secka A."/>
            <person name="Antonio M."/>
            <person name="Oren A."/>
            <person name="Chaudhuri R.R."/>
            <person name="La Ragione R."/>
            <person name="Hildebrand F."/>
            <person name="Pallen M.J."/>
        </authorList>
    </citation>
    <scope>NUCLEOTIDE SEQUENCE</scope>
    <source>
        <strain evidence="9">23274</strain>
    </source>
</reference>
<comment type="similarity">
    <text evidence="5 6">Belongs to the XseA family.</text>
</comment>
<dbReference type="Pfam" id="PF02601">
    <property type="entry name" value="Exonuc_VII_L"/>
    <property type="match status" value="1"/>
</dbReference>
<keyword evidence="2 5" id="KW-0540">Nuclease</keyword>
<dbReference type="CDD" id="cd04489">
    <property type="entry name" value="ExoVII_LU_OBF"/>
    <property type="match status" value="1"/>
</dbReference>
<dbReference type="InterPro" id="IPR020579">
    <property type="entry name" value="Exonuc_VII_lsu_C"/>
</dbReference>
<protein>
    <recommendedName>
        <fullName evidence="5">Exodeoxyribonuclease 7 large subunit</fullName>
        <ecNumber evidence="5">3.1.11.6</ecNumber>
    </recommendedName>
    <alternativeName>
        <fullName evidence="5">Exodeoxyribonuclease VII large subunit</fullName>
        <shortName evidence="5">Exonuclease VII large subunit</shortName>
    </alternativeName>
</protein>
<keyword evidence="3 5" id="KW-0378">Hydrolase</keyword>
<name>A0A9D1V0C9_9BACT</name>
<evidence type="ECO:0000259" key="7">
    <source>
        <dbReference type="Pfam" id="PF02601"/>
    </source>
</evidence>
<dbReference type="InterPro" id="IPR003753">
    <property type="entry name" value="Exonuc_VII_L"/>
</dbReference>
<dbReference type="HAMAP" id="MF_00378">
    <property type="entry name" value="Exonuc_7_L"/>
    <property type="match status" value="1"/>
</dbReference>
<dbReference type="Proteomes" id="UP000824202">
    <property type="component" value="Unassembled WGS sequence"/>
</dbReference>
<evidence type="ECO:0000256" key="1">
    <source>
        <dbReference type="ARBA" id="ARBA00022490"/>
    </source>
</evidence>
<dbReference type="NCBIfam" id="TIGR00237">
    <property type="entry name" value="xseA"/>
    <property type="match status" value="1"/>
</dbReference>
<keyword evidence="4 5" id="KW-0269">Exonuclease</keyword>
<dbReference type="PANTHER" id="PTHR30008:SF0">
    <property type="entry name" value="EXODEOXYRIBONUCLEASE 7 LARGE SUBUNIT"/>
    <property type="match status" value="1"/>
</dbReference>
<evidence type="ECO:0000313" key="10">
    <source>
        <dbReference type="Proteomes" id="UP000824202"/>
    </source>
</evidence>
<keyword evidence="1 5" id="KW-0963">Cytoplasm</keyword>
<dbReference type="GO" id="GO:0006308">
    <property type="term" value="P:DNA catabolic process"/>
    <property type="evidence" value="ECO:0007669"/>
    <property type="project" value="UniProtKB-UniRule"/>
</dbReference>
<evidence type="ECO:0000256" key="3">
    <source>
        <dbReference type="ARBA" id="ARBA00022801"/>
    </source>
</evidence>
<dbReference type="GO" id="GO:0009318">
    <property type="term" value="C:exodeoxyribonuclease VII complex"/>
    <property type="evidence" value="ECO:0007669"/>
    <property type="project" value="UniProtKB-UniRule"/>
</dbReference>
<evidence type="ECO:0000256" key="6">
    <source>
        <dbReference type="RuleBase" id="RU004355"/>
    </source>
</evidence>
<comment type="function">
    <text evidence="5">Bidirectionally degrades single-stranded DNA into large acid-insoluble oligonucleotides, which are then degraded further into small acid-soluble oligonucleotides.</text>
</comment>
<feature type="domain" description="OB-fold nucleic acid binding" evidence="8">
    <location>
        <begin position="5"/>
        <end position="112"/>
    </location>
</feature>
<dbReference type="Pfam" id="PF13742">
    <property type="entry name" value="tRNA_anti_2"/>
    <property type="match status" value="1"/>
</dbReference>
<gene>
    <name evidence="5" type="primary">xseA</name>
    <name evidence="9" type="ORF">H9863_06585</name>
</gene>
<feature type="domain" description="Exonuclease VII large subunit C-terminal" evidence="7">
    <location>
        <begin position="137"/>
        <end position="448"/>
    </location>
</feature>
<dbReference type="AlphaFoldDB" id="A0A9D1V0C9"/>
<accession>A0A9D1V0C9</accession>
<proteinExistence type="inferred from homology"/>
<dbReference type="EC" id="3.1.11.6" evidence="5"/>
<dbReference type="GO" id="GO:0008855">
    <property type="term" value="F:exodeoxyribonuclease VII activity"/>
    <property type="evidence" value="ECO:0007669"/>
    <property type="project" value="UniProtKB-UniRule"/>
</dbReference>
<dbReference type="GO" id="GO:0003676">
    <property type="term" value="F:nucleic acid binding"/>
    <property type="evidence" value="ECO:0007669"/>
    <property type="project" value="InterPro"/>
</dbReference>
<comment type="caution">
    <text evidence="9">The sequence shown here is derived from an EMBL/GenBank/DDBJ whole genome shotgun (WGS) entry which is preliminary data.</text>
</comment>
<dbReference type="PANTHER" id="PTHR30008">
    <property type="entry name" value="EXODEOXYRIBONUCLEASE 7 LARGE SUBUNIT"/>
    <property type="match status" value="1"/>
</dbReference>
<evidence type="ECO:0000256" key="5">
    <source>
        <dbReference type="HAMAP-Rule" id="MF_00378"/>
    </source>
</evidence>
<organism evidence="9 10">
    <name type="scientific">Candidatus Odoribacter faecigallinarum</name>
    <dbReference type="NCBI Taxonomy" id="2838706"/>
    <lineage>
        <taxon>Bacteria</taxon>
        <taxon>Pseudomonadati</taxon>
        <taxon>Bacteroidota</taxon>
        <taxon>Bacteroidia</taxon>
        <taxon>Bacteroidales</taxon>
        <taxon>Odoribacteraceae</taxon>
        <taxon>Odoribacter</taxon>
    </lineage>
</organism>
<evidence type="ECO:0000256" key="2">
    <source>
        <dbReference type="ARBA" id="ARBA00022722"/>
    </source>
</evidence>
<reference evidence="9" key="2">
    <citation type="submission" date="2021-04" db="EMBL/GenBank/DDBJ databases">
        <authorList>
            <person name="Gilroy R."/>
        </authorList>
    </citation>
    <scope>NUCLEOTIDE SEQUENCE</scope>
    <source>
        <strain evidence="9">23274</strain>
    </source>
</reference>
<comment type="catalytic activity">
    <reaction evidence="5 6">
        <text>Exonucleolytic cleavage in either 5'- to 3'- or 3'- to 5'-direction to yield nucleoside 5'-phosphates.</text>
        <dbReference type="EC" id="3.1.11.6"/>
    </reaction>
</comment>
<sequence>MHPITLYELNSRIKRSVGQSFPTSLWITSEIAELTLNRSGHCYLQLADKRADSDEVLATARATIWASTFRALRSYFESMTGRTFGKGMKVLINVEVVFHEIYGFSLNIKDIDPTYTVGDLERRKQEILQRLKKEGMIDMNRRLEFPLLPKNIAVISSPTAAGLGDFLNQLENNTAGYRFNVKLFPAIMQGEKTTESIIAALDKIYEYADLFDVVVLIRGGGSQIDLGSFDSYELALNLAQFPLPIIAGIGHERDETIADMVAYLKVKTPTAAAVFLIECFQKQEVNLDDLQKNFILGVRDLLHELSLHQVRIMTDFKHLIAVMQANSKSRLSLLSQRTVHASAFYVKNHLETLDRLKIRMENRMLLYVERNRNQLDALVHVMAQEIRKYLADNKRKLEIALTTAKYVDPQQVLKRGYSITRLNGKALKTGIALKSGDRIETELAEGHIWSIYTKEK</sequence>
<evidence type="ECO:0000256" key="4">
    <source>
        <dbReference type="ARBA" id="ARBA00022839"/>
    </source>
</evidence>
<comment type="subcellular location">
    <subcellularLocation>
        <location evidence="5 6">Cytoplasm</location>
    </subcellularLocation>
</comment>
<dbReference type="InterPro" id="IPR025824">
    <property type="entry name" value="OB-fold_nuc-bd_dom"/>
</dbReference>